<keyword evidence="5 6" id="KW-0472">Membrane</keyword>
<dbReference type="OrthoDB" id="5933722at2"/>
<feature type="transmembrane region" description="Helical" evidence="6">
    <location>
        <begin position="384"/>
        <end position="413"/>
    </location>
</feature>
<keyword evidence="3 6" id="KW-0812">Transmembrane</keyword>
<evidence type="ECO:0000256" key="2">
    <source>
        <dbReference type="ARBA" id="ARBA00022475"/>
    </source>
</evidence>
<dbReference type="Pfam" id="PF12704">
    <property type="entry name" value="MacB_PCD"/>
    <property type="match status" value="2"/>
</dbReference>
<evidence type="ECO:0000256" key="5">
    <source>
        <dbReference type="ARBA" id="ARBA00023136"/>
    </source>
</evidence>
<accession>A0A561PWM0</accession>
<keyword evidence="2" id="KW-1003">Cell membrane</keyword>
<sequence length="812" mass="91303">MFITHLKIARRNLWRNKTFVTINMAGLAIGIALFIFIIEYVTFEWSANRFHKNYTRLYRTMVVSQEDRSTYHLPPGFAPVIQQNFANSTGIRAYVRTAEDIGNGVVSVTDNANREKAFLEDKVMYVDGNFLDLFTFPLVAGTPSLNEPNTVAISETTARRYFDNDNAVGKIIKLSNQFGTTPYTVTAVFKDMPGESDIKSNILLSFKTLENPANRNGNDWADPRSIKAGFSIVYLLIADHSPVDQIADQITKFVHKVKPQSTDRMAFQPMSELHLAPSFNYIHQTFGSLKLVVALLSIAVLILLIAWVNYINLSTAQALNRAKEVGVRKVLGAQRHELVVQYLTETFLLTILSTLVAILIVLALQGVYNGFTGKSLSILVLNRGWFWLMGVVLIIVSSILSGGYVALVLTGFSPIAMLRNKFNQSGRGLTLRKGLVVFQFMASIIFIIATIVLYRQLSYMQTQDLGINLEQRLIITGPSNQIDTSNTSAATFKNELSQLPFVKSVASSDNTPGMGYNLSNNRIYRLGADLSTMEEKTYYLLKVDDNYFGTYEIPLVAGKNFTPQMVQSGWENDGKVIVNEKAVKQLGFTSAENAISQKIKWQDKDLEIIGVVKDYHHLSLRQLIEPTIFLPSDIDNYFTLKLNAADISGKISSIKTLYESVFPGNPFDYFFLDQMYDNQYKEEQRLGRFFIVSALIAVFIACMGLYGLTTFTAKQRKKEIGIRKVLGANTNNIVQLLAKDFMKLVVIAIVTSCPIAWWLMHRWLENFAYRISISWWMFVVAGVTALLIALITISMQAVKAAWVDPVKSIRTE</sequence>
<evidence type="ECO:0000259" key="8">
    <source>
        <dbReference type="Pfam" id="PF12704"/>
    </source>
</evidence>
<dbReference type="PANTHER" id="PTHR30572">
    <property type="entry name" value="MEMBRANE COMPONENT OF TRANSPORTER-RELATED"/>
    <property type="match status" value="1"/>
</dbReference>
<evidence type="ECO:0000313" key="9">
    <source>
        <dbReference type="EMBL" id="TWF42505.1"/>
    </source>
</evidence>
<feature type="transmembrane region" description="Helical" evidence="6">
    <location>
        <begin position="20"/>
        <end position="43"/>
    </location>
</feature>
<dbReference type="GO" id="GO:0005886">
    <property type="term" value="C:plasma membrane"/>
    <property type="evidence" value="ECO:0007669"/>
    <property type="project" value="UniProtKB-SubCell"/>
</dbReference>
<evidence type="ECO:0000256" key="4">
    <source>
        <dbReference type="ARBA" id="ARBA00022989"/>
    </source>
</evidence>
<comment type="subcellular location">
    <subcellularLocation>
        <location evidence="1">Cell membrane</location>
        <topology evidence="1">Multi-pass membrane protein</topology>
    </subcellularLocation>
</comment>
<evidence type="ECO:0000256" key="6">
    <source>
        <dbReference type="SAM" id="Phobius"/>
    </source>
</evidence>
<feature type="transmembrane region" description="Helical" evidence="6">
    <location>
        <begin position="291"/>
        <end position="313"/>
    </location>
</feature>
<gene>
    <name evidence="9" type="ORF">FHW36_102263</name>
</gene>
<feature type="transmembrane region" description="Helical" evidence="6">
    <location>
        <begin position="741"/>
        <end position="761"/>
    </location>
</feature>
<name>A0A561PWM0_9BACT</name>
<dbReference type="InterPro" id="IPR050250">
    <property type="entry name" value="Macrolide_Exporter_MacB"/>
</dbReference>
<dbReference type="Proteomes" id="UP000320811">
    <property type="component" value="Unassembled WGS sequence"/>
</dbReference>
<feature type="domain" description="ABC3 transporter permease C-terminal" evidence="7">
    <location>
        <begin position="297"/>
        <end position="412"/>
    </location>
</feature>
<reference evidence="9 10" key="1">
    <citation type="submission" date="2019-06" db="EMBL/GenBank/DDBJ databases">
        <title>Sorghum-associated microbial communities from plants grown in Nebraska, USA.</title>
        <authorList>
            <person name="Schachtman D."/>
        </authorList>
    </citation>
    <scope>NUCLEOTIDE SEQUENCE [LARGE SCALE GENOMIC DNA]</scope>
    <source>
        <strain evidence="9 10">1209</strain>
    </source>
</reference>
<evidence type="ECO:0000313" key="10">
    <source>
        <dbReference type="Proteomes" id="UP000320811"/>
    </source>
</evidence>
<dbReference type="InterPro" id="IPR025857">
    <property type="entry name" value="MacB_PCD"/>
</dbReference>
<feature type="transmembrane region" description="Helical" evidence="6">
    <location>
        <begin position="689"/>
        <end position="708"/>
    </location>
</feature>
<feature type="transmembrane region" description="Helical" evidence="6">
    <location>
        <begin position="773"/>
        <end position="793"/>
    </location>
</feature>
<feature type="domain" description="MacB-like periplasmic core" evidence="8">
    <location>
        <begin position="444"/>
        <end position="634"/>
    </location>
</feature>
<dbReference type="GO" id="GO:0022857">
    <property type="term" value="F:transmembrane transporter activity"/>
    <property type="evidence" value="ECO:0007669"/>
    <property type="project" value="TreeGrafter"/>
</dbReference>
<feature type="domain" description="ABC3 transporter permease C-terminal" evidence="7">
    <location>
        <begin position="692"/>
        <end position="804"/>
    </location>
</feature>
<feature type="transmembrane region" description="Helical" evidence="6">
    <location>
        <begin position="434"/>
        <end position="454"/>
    </location>
</feature>
<evidence type="ECO:0000256" key="3">
    <source>
        <dbReference type="ARBA" id="ARBA00022692"/>
    </source>
</evidence>
<feature type="transmembrane region" description="Helical" evidence="6">
    <location>
        <begin position="338"/>
        <end position="364"/>
    </location>
</feature>
<evidence type="ECO:0000256" key="1">
    <source>
        <dbReference type="ARBA" id="ARBA00004651"/>
    </source>
</evidence>
<dbReference type="AlphaFoldDB" id="A0A561PWM0"/>
<dbReference type="Pfam" id="PF02687">
    <property type="entry name" value="FtsX"/>
    <property type="match status" value="2"/>
</dbReference>
<organism evidence="9 10">
    <name type="scientific">Chitinophaga polysaccharea</name>
    <dbReference type="NCBI Taxonomy" id="1293035"/>
    <lineage>
        <taxon>Bacteria</taxon>
        <taxon>Pseudomonadati</taxon>
        <taxon>Bacteroidota</taxon>
        <taxon>Chitinophagia</taxon>
        <taxon>Chitinophagales</taxon>
        <taxon>Chitinophagaceae</taxon>
        <taxon>Chitinophaga</taxon>
    </lineage>
</organism>
<dbReference type="InterPro" id="IPR003838">
    <property type="entry name" value="ABC3_permease_C"/>
</dbReference>
<dbReference type="EMBL" id="VIWO01000002">
    <property type="protein sequence ID" value="TWF42505.1"/>
    <property type="molecule type" value="Genomic_DNA"/>
</dbReference>
<dbReference type="RefSeq" id="WP_145666157.1">
    <property type="nucleotide sequence ID" value="NZ_VIWO01000002.1"/>
</dbReference>
<evidence type="ECO:0000259" key="7">
    <source>
        <dbReference type="Pfam" id="PF02687"/>
    </source>
</evidence>
<proteinExistence type="predicted"/>
<feature type="domain" description="MacB-like periplasmic core" evidence="8">
    <location>
        <begin position="22"/>
        <end position="252"/>
    </location>
</feature>
<keyword evidence="10" id="KW-1185">Reference proteome</keyword>
<protein>
    <submittedName>
        <fullName evidence="9">Putative ABC transport system permease protein</fullName>
    </submittedName>
</protein>
<dbReference type="PANTHER" id="PTHR30572:SF18">
    <property type="entry name" value="ABC-TYPE MACROLIDE FAMILY EXPORT SYSTEM PERMEASE COMPONENT 2"/>
    <property type="match status" value="1"/>
</dbReference>
<keyword evidence="4 6" id="KW-1133">Transmembrane helix</keyword>
<comment type="caution">
    <text evidence="9">The sequence shown here is derived from an EMBL/GenBank/DDBJ whole genome shotgun (WGS) entry which is preliminary data.</text>
</comment>